<dbReference type="InterPro" id="IPR001245">
    <property type="entry name" value="Ser-Thr/Tyr_kinase_cat_dom"/>
</dbReference>
<dbReference type="PRINTS" id="PR00109">
    <property type="entry name" value="TYRKINASE"/>
</dbReference>
<dbReference type="Pfam" id="PF00069">
    <property type="entry name" value="Pkinase"/>
    <property type="match status" value="1"/>
</dbReference>
<keyword evidence="6" id="KW-0418">Kinase</keyword>
<dbReference type="GO" id="GO:0005737">
    <property type="term" value="C:cytoplasm"/>
    <property type="evidence" value="ECO:0007669"/>
    <property type="project" value="TreeGrafter"/>
</dbReference>
<dbReference type="OMA" id="FENTNCV"/>
<comment type="catalytic activity">
    <reaction evidence="9">
        <text>L-seryl-[protein] + ATP = O-phospho-L-seryl-[protein] + ADP + H(+)</text>
        <dbReference type="Rhea" id="RHEA:17989"/>
        <dbReference type="Rhea" id="RHEA-COMP:9863"/>
        <dbReference type="Rhea" id="RHEA-COMP:11604"/>
        <dbReference type="ChEBI" id="CHEBI:15378"/>
        <dbReference type="ChEBI" id="CHEBI:29999"/>
        <dbReference type="ChEBI" id="CHEBI:30616"/>
        <dbReference type="ChEBI" id="CHEBI:83421"/>
        <dbReference type="ChEBI" id="CHEBI:456216"/>
        <dbReference type="EC" id="2.7.11.1"/>
    </reaction>
</comment>
<dbReference type="STRING" id="1094619.G4ZPS7"/>
<evidence type="ECO:0000256" key="11">
    <source>
        <dbReference type="SAM" id="MobiDB-lite"/>
    </source>
</evidence>
<keyword evidence="5 10" id="KW-0547">Nucleotide-binding</keyword>
<evidence type="ECO:0000256" key="8">
    <source>
        <dbReference type="ARBA" id="ARBA00047899"/>
    </source>
</evidence>
<name>G4ZPS7_PHYSP</name>
<dbReference type="InterPro" id="IPR000719">
    <property type="entry name" value="Prot_kinase_dom"/>
</dbReference>
<dbReference type="SMART" id="SM00220">
    <property type="entry name" value="S_TKc"/>
    <property type="match status" value="1"/>
</dbReference>
<evidence type="ECO:0000256" key="6">
    <source>
        <dbReference type="ARBA" id="ARBA00022777"/>
    </source>
</evidence>
<dbReference type="InterPro" id="IPR050629">
    <property type="entry name" value="STE20/SPS1-PAK"/>
</dbReference>
<keyword evidence="7 10" id="KW-0067">ATP-binding</keyword>
<gene>
    <name evidence="13" type="ORF">PHYSODRAFT_509910</name>
</gene>
<feature type="compositionally biased region" description="Polar residues" evidence="11">
    <location>
        <begin position="282"/>
        <end position="301"/>
    </location>
</feature>
<dbReference type="Gene3D" id="1.10.510.10">
    <property type="entry name" value="Transferase(Phosphotransferase) domain 1"/>
    <property type="match status" value="1"/>
</dbReference>
<evidence type="ECO:0000256" key="7">
    <source>
        <dbReference type="ARBA" id="ARBA00022840"/>
    </source>
</evidence>
<reference evidence="13 14" key="1">
    <citation type="journal article" date="2006" name="Science">
        <title>Phytophthora genome sequences uncover evolutionary origins and mechanisms of pathogenesis.</title>
        <authorList>
            <person name="Tyler B.M."/>
            <person name="Tripathy S."/>
            <person name="Zhang X."/>
            <person name="Dehal P."/>
            <person name="Jiang R.H."/>
            <person name="Aerts A."/>
            <person name="Arredondo F.D."/>
            <person name="Baxter L."/>
            <person name="Bensasson D."/>
            <person name="Beynon J.L."/>
            <person name="Chapman J."/>
            <person name="Damasceno C.M."/>
            <person name="Dorrance A.E."/>
            <person name="Dou D."/>
            <person name="Dickerman A.W."/>
            <person name="Dubchak I.L."/>
            <person name="Garbelotto M."/>
            <person name="Gijzen M."/>
            <person name="Gordon S.G."/>
            <person name="Govers F."/>
            <person name="Grunwald N.J."/>
            <person name="Huang W."/>
            <person name="Ivors K.L."/>
            <person name="Jones R.W."/>
            <person name="Kamoun S."/>
            <person name="Krampis K."/>
            <person name="Lamour K.H."/>
            <person name="Lee M.K."/>
            <person name="McDonald W.H."/>
            <person name="Medina M."/>
            <person name="Meijer H.J."/>
            <person name="Nordberg E.K."/>
            <person name="Maclean D.J."/>
            <person name="Ospina-Giraldo M.D."/>
            <person name="Morris P.F."/>
            <person name="Phuntumart V."/>
            <person name="Putnam N.H."/>
            <person name="Rash S."/>
            <person name="Rose J.K."/>
            <person name="Sakihama Y."/>
            <person name="Salamov A.A."/>
            <person name="Savidor A."/>
            <person name="Scheuring C.F."/>
            <person name="Smith B.M."/>
            <person name="Sobral B.W."/>
            <person name="Terry A."/>
            <person name="Torto-Alalibo T.A."/>
            <person name="Win J."/>
            <person name="Xu Z."/>
            <person name="Zhang H."/>
            <person name="Grigoriev I.V."/>
            <person name="Rokhsar D.S."/>
            <person name="Boore J.L."/>
        </authorList>
    </citation>
    <scope>NUCLEOTIDE SEQUENCE [LARGE SCALE GENOMIC DNA]</scope>
    <source>
        <strain evidence="13 14">P6497</strain>
    </source>
</reference>
<evidence type="ECO:0000256" key="1">
    <source>
        <dbReference type="ARBA" id="ARBA00008874"/>
    </source>
</evidence>
<proteinExistence type="inferred from homology"/>
<dbReference type="KEGG" id="psoj:PHYSODRAFT_509910"/>
<dbReference type="GeneID" id="20659049"/>
<accession>G4ZPS7</accession>
<dbReference type="PROSITE" id="PS50011">
    <property type="entry name" value="PROTEIN_KINASE_DOM"/>
    <property type="match status" value="1"/>
</dbReference>
<feature type="region of interest" description="Disordered" evidence="11">
    <location>
        <begin position="282"/>
        <end position="347"/>
    </location>
</feature>
<dbReference type="GO" id="GO:0005524">
    <property type="term" value="F:ATP binding"/>
    <property type="evidence" value="ECO:0007669"/>
    <property type="project" value="UniProtKB-UniRule"/>
</dbReference>
<protein>
    <recommendedName>
        <fullName evidence="2">non-specific serine/threonine protein kinase</fullName>
        <ecNumber evidence="2">2.7.11.1</ecNumber>
    </recommendedName>
</protein>
<evidence type="ECO:0000313" key="14">
    <source>
        <dbReference type="Proteomes" id="UP000002640"/>
    </source>
</evidence>
<dbReference type="InterPro" id="IPR017441">
    <property type="entry name" value="Protein_kinase_ATP_BS"/>
</dbReference>
<evidence type="ECO:0000256" key="10">
    <source>
        <dbReference type="PROSITE-ProRule" id="PRU10141"/>
    </source>
</evidence>
<dbReference type="SMR" id="G4ZPS7"/>
<dbReference type="EMBL" id="JH159155">
    <property type="protein sequence ID" value="EGZ16139.1"/>
    <property type="molecule type" value="Genomic_DNA"/>
</dbReference>
<keyword evidence="4" id="KW-0808">Transferase</keyword>
<dbReference type="InParanoid" id="G4ZPS7"/>
<evidence type="ECO:0000256" key="3">
    <source>
        <dbReference type="ARBA" id="ARBA00022527"/>
    </source>
</evidence>
<evidence type="ECO:0000313" key="13">
    <source>
        <dbReference type="EMBL" id="EGZ16139.1"/>
    </source>
</evidence>
<dbReference type="SUPFAM" id="SSF56112">
    <property type="entry name" value="Protein kinase-like (PK-like)"/>
    <property type="match status" value="1"/>
</dbReference>
<feature type="binding site" evidence="10">
    <location>
        <position position="40"/>
    </location>
    <ligand>
        <name>ATP</name>
        <dbReference type="ChEBI" id="CHEBI:30616"/>
    </ligand>
</feature>
<sequence length="492" mass="53826">MSGTLDPTVQYELLDRIGGGAFGQVYKALNVQTDEVVAIKIIDLESAADEIEDVQQQEIHVLSQCSCDQLTTYSGSFIAGTKLWIIMEFLSGGSVLDIMRNGPLDEAFIAIILRELLKGLEYLHSEKKIHRDIKAANVLLSGDGHVKLADFGVTGQITETMTKRNTAVGTPFWMAPEVIQESEYDFKADIWSLGITAIEMAKGAPPLADIHPMKVLFMIPTMDPPVLEGTFSSRFVDFVSRCLQKAPQDRPTASELLQHPFIRSAKHISHLTELLDRNQLEDQQQGHQGAADTQTQQSGFSSGHFENGYGGHLDRTYRPPLSGGRDDTLPSYGQRDSGKRHARDASVGSGWDFNTIHAYSTNSSINTTATAAVDSMSALAAPLHEIENEDDGGDEDEAFTNIVKPAISDVLERVLNPPNIGFMSPSHREAAEAATEVQEDILFELLHVFDNVSQHKGLLRQVLRSLAEYTNAAMPLITSSANGNVSHPPKSS</sequence>
<evidence type="ECO:0000256" key="5">
    <source>
        <dbReference type="ARBA" id="ARBA00022741"/>
    </source>
</evidence>
<dbReference type="InterPro" id="IPR011009">
    <property type="entry name" value="Kinase-like_dom_sf"/>
</dbReference>
<evidence type="ECO:0000259" key="12">
    <source>
        <dbReference type="PROSITE" id="PS50011"/>
    </source>
</evidence>
<dbReference type="CDD" id="cd06609">
    <property type="entry name" value="STKc_MST3_like"/>
    <property type="match status" value="1"/>
</dbReference>
<evidence type="ECO:0000256" key="9">
    <source>
        <dbReference type="ARBA" id="ARBA00048679"/>
    </source>
</evidence>
<dbReference type="PANTHER" id="PTHR48012:SF10">
    <property type="entry name" value="FI20177P1"/>
    <property type="match status" value="1"/>
</dbReference>
<keyword evidence="3" id="KW-0723">Serine/threonine-protein kinase</keyword>
<dbReference type="EC" id="2.7.11.1" evidence="2"/>
<organism evidence="13 14">
    <name type="scientific">Phytophthora sojae (strain P6497)</name>
    <name type="common">Soybean stem and root rot agent</name>
    <name type="synonym">Phytophthora megasperma f. sp. glycines</name>
    <dbReference type="NCBI Taxonomy" id="1094619"/>
    <lineage>
        <taxon>Eukaryota</taxon>
        <taxon>Sar</taxon>
        <taxon>Stramenopiles</taxon>
        <taxon>Oomycota</taxon>
        <taxon>Peronosporomycetes</taxon>
        <taxon>Peronosporales</taxon>
        <taxon>Peronosporaceae</taxon>
        <taxon>Phytophthora</taxon>
    </lineage>
</organism>
<evidence type="ECO:0000256" key="2">
    <source>
        <dbReference type="ARBA" id="ARBA00012513"/>
    </source>
</evidence>
<dbReference type="RefSeq" id="XP_009529888.1">
    <property type="nucleotide sequence ID" value="XM_009531593.1"/>
</dbReference>
<dbReference type="PROSITE" id="PS00107">
    <property type="entry name" value="PROTEIN_KINASE_ATP"/>
    <property type="match status" value="1"/>
</dbReference>
<comment type="similarity">
    <text evidence="1">Belongs to the protein kinase superfamily. STE Ser/Thr protein kinase family. STE20 subfamily.</text>
</comment>
<dbReference type="AlphaFoldDB" id="G4ZPS7"/>
<comment type="catalytic activity">
    <reaction evidence="8">
        <text>L-threonyl-[protein] + ATP = O-phospho-L-threonyl-[protein] + ADP + H(+)</text>
        <dbReference type="Rhea" id="RHEA:46608"/>
        <dbReference type="Rhea" id="RHEA-COMP:11060"/>
        <dbReference type="Rhea" id="RHEA-COMP:11605"/>
        <dbReference type="ChEBI" id="CHEBI:15378"/>
        <dbReference type="ChEBI" id="CHEBI:30013"/>
        <dbReference type="ChEBI" id="CHEBI:30616"/>
        <dbReference type="ChEBI" id="CHEBI:61977"/>
        <dbReference type="ChEBI" id="CHEBI:456216"/>
        <dbReference type="EC" id="2.7.11.1"/>
    </reaction>
</comment>
<feature type="domain" description="Protein kinase" evidence="12">
    <location>
        <begin position="11"/>
        <end position="262"/>
    </location>
</feature>
<dbReference type="PANTHER" id="PTHR48012">
    <property type="entry name" value="STERILE20-LIKE KINASE, ISOFORM B-RELATED"/>
    <property type="match status" value="1"/>
</dbReference>
<keyword evidence="14" id="KW-1185">Reference proteome</keyword>
<dbReference type="FunFam" id="1.10.510.10:FF:000499">
    <property type="entry name" value="Serine/threonine-protein kinase KIC1"/>
    <property type="match status" value="1"/>
</dbReference>
<dbReference type="Proteomes" id="UP000002640">
    <property type="component" value="Unassembled WGS sequence"/>
</dbReference>
<dbReference type="GO" id="GO:0004674">
    <property type="term" value="F:protein serine/threonine kinase activity"/>
    <property type="evidence" value="ECO:0007669"/>
    <property type="project" value="UniProtKB-KW"/>
</dbReference>
<evidence type="ECO:0000256" key="4">
    <source>
        <dbReference type="ARBA" id="ARBA00022679"/>
    </source>
</evidence>